<reference evidence="2 3" key="1">
    <citation type="submission" date="2020-03" db="EMBL/GenBank/DDBJ databases">
        <title>Draft Genome Sequence of Cudoniella acicularis.</title>
        <authorList>
            <person name="Buettner E."/>
            <person name="Kellner H."/>
        </authorList>
    </citation>
    <scope>NUCLEOTIDE SEQUENCE [LARGE SCALE GENOMIC DNA]</scope>
    <source>
        <strain evidence="2 3">DSM 108380</strain>
    </source>
</reference>
<organism evidence="2 3">
    <name type="scientific">Cudoniella acicularis</name>
    <dbReference type="NCBI Taxonomy" id="354080"/>
    <lineage>
        <taxon>Eukaryota</taxon>
        <taxon>Fungi</taxon>
        <taxon>Dikarya</taxon>
        <taxon>Ascomycota</taxon>
        <taxon>Pezizomycotina</taxon>
        <taxon>Leotiomycetes</taxon>
        <taxon>Helotiales</taxon>
        <taxon>Tricladiaceae</taxon>
        <taxon>Cudoniella</taxon>
    </lineage>
</organism>
<keyword evidence="3" id="KW-1185">Reference proteome</keyword>
<accession>A0A8H4REZ2</accession>
<sequence>MRSALPLIAAMALATLALAAPVPQGPGGGIIGFELPPGSVGFGKEKRQLNSVQQFGEIFAKRQDESINGQEIPNPIAAAAAVFGLAKKEEKRQDWPINGQEIPPSDNGGLLGYGKEKRQDEPINGQEIPNPIAAAAALFGLAKEKRQLNSVQHFGEIFAKEKRQYEPIDAQEIPDEIAQQGDGAILVGLDQGSDAGAILLGLGK</sequence>
<feature type="signal peptide" evidence="1">
    <location>
        <begin position="1"/>
        <end position="19"/>
    </location>
</feature>
<comment type="caution">
    <text evidence="2">The sequence shown here is derived from an EMBL/GenBank/DDBJ whole genome shotgun (WGS) entry which is preliminary data.</text>
</comment>
<dbReference type="Proteomes" id="UP000566819">
    <property type="component" value="Unassembled WGS sequence"/>
</dbReference>
<evidence type="ECO:0000313" key="2">
    <source>
        <dbReference type="EMBL" id="KAF4627663.1"/>
    </source>
</evidence>
<feature type="chain" id="PRO_5034757655" evidence="1">
    <location>
        <begin position="20"/>
        <end position="204"/>
    </location>
</feature>
<name>A0A8H4REZ2_9HELO</name>
<keyword evidence="1" id="KW-0732">Signal</keyword>
<protein>
    <submittedName>
        <fullName evidence="2">Uncharacterized protein</fullName>
    </submittedName>
</protein>
<dbReference type="EMBL" id="JAAMPI010000931">
    <property type="protein sequence ID" value="KAF4627663.1"/>
    <property type="molecule type" value="Genomic_DNA"/>
</dbReference>
<gene>
    <name evidence="2" type="ORF">G7Y89_g10493</name>
</gene>
<dbReference type="AlphaFoldDB" id="A0A8H4REZ2"/>
<evidence type="ECO:0000313" key="3">
    <source>
        <dbReference type="Proteomes" id="UP000566819"/>
    </source>
</evidence>
<evidence type="ECO:0000256" key="1">
    <source>
        <dbReference type="SAM" id="SignalP"/>
    </source>
</evidence>
<proteinExistence type="predicted"/>